<evidence type="ECO:0000256" key="4">
    <source>
        <dbReference type="ARBA" id="ARBA00022490"/>
    </source>
</evidence>
<dbReference type="PANTHER" id="PTHR12875">
    <property type="entry name" value="GOLGI TO ER TRAFFIC PROTEIN 4 HOMOLOG"/>
    <property type="match status" value="1"/>
</dbReference>
<proteinExistence type="inferred from homology"/>
<dbReference type="GO" id="GO:0045048">
    <property type="term" value="P:protein insertion into ER membrane"/>
    <property type="evidence" value="ECO:0007669"/>
    <property type="project" value="InterPro"/>
</dbReference>
<dbReference type="AlphaFoldDB" id="A0A0M3HWC1"/>
<dbReference type="GO" id="GO:0071818">
    <property type="term" value="C:BAT3 complex"/>
    <property type="evidence" value="ECO:0007669"/>
    <property type="project" value="TreeGrafter"/>
</dbReference>
<evidence type="ECO:0000313" key="7">
    <source>
        <dbReference type="WBParaSite" id="ALUE_0000741501-mRNA-1"/>
    </source>
</evidence>
<dbReference type="FunFam" id="1.25.40.10:FF:000060">
    <property type="entry name" value="Golgi to ER traffic protein 4 homolog"/>
    <property type="match status" value="1"/>
</dbReference>
<dbReference type="WBParaSite" id="ALUE_0000741501-mRNA-1">
    <property type="protein sequence ID" value="ALUE_0000741501-mRNA-1"/>
    <property type="gene ID" value="ALUE_0000741501"/>
</dbReference>
<sequence length="433" mass="48379">KAIVCADKTVQVSRLEKKLADRLESGDYYEAHQIYRTLYYRMSAQGKWQQLQDLLYNGAIKLLDVNEPTSAVDLAELFVESLQQSNMPVSSATLDRFEQVIQWLFDMDKEVLVNEPTSAVDLAELFVESLQQSNMPVSSATLDRFEQLFTRLPPVLEKDTTVDGNRVDRRNELLSRALKWTMSVGEKKRYREKGHPDFHARVAKILWHEGNYVAARNHFILSDDAEKFASFLIDFQQRCGFKSEKDLFIAQATLQVLCTRRAKMASVLLQLYCEKHPQIGGEAPYELPLLNFIWLLTLCVQLKKVIYFSILVEKYQKCLERDPSYRVYLDKIGQLYFGLPPAQKSSCGGLLGSILKGISCLLGNSAGGPSRSSDAADEDSDDDFGDGGALDEDGYITAASSVNATSPVAQADSKPAAGASNVASTFDDSMDLD</sequence>
<dbReference type="PANTHER" id="PTHR12875:SF0">
    <property type="entry name" value="GOLGI TO ER TRAFFIC PROTEIN 4 HOMOLOG"/>
    <property type="match status" value="1"/>
</dbReference>
<dbReference type="InterPro" id="IPR011990">
    <property type="entry name" value="TPR-like_helical_dom_sf"/>
</dbReference>
<feature type="region of interest" description="Disordered" evidence="5">
    <location>
        <begin position="407"/>
        <end position="433"/>
    </location>
</feature>
<evidence type="ECO:0000256" key="1">
    <source>
        <dbReference type="ARBA" id="ARBA00004514"/>
    </source>
</evidence>
<feature type="compositionally biased region" description="Acidic residues" evidence="5">
    <location>
        <begin position="375"/>
        <end position="392"/>
    </location>
</feature>
<dbReference type="InterPro" id="IPR007317">
    <property type="entry name" value="GET4"/>
</dbReference>
<dbReference type="Pfam" id="PF04190">
    <property type="entry name" value="GET4"/>
    <property type="match status" value="2"/>
</dbReference>
<comment type="subcellular location">
    <subcellularLocation>
        <location evidence="1">Cytoplasm</location>
        <location evidence="1">Cytosol</location>
    </subcellularLocation>
</comment>
<protein>
    <submittedName>
        <fullName evidence="7">Golgi to er traffic protein 4</fullName>
    </submittedName>
</protein>
<name>A0A0M3HWC1_ASCLU</name>
<keyword evidence="6" id="KW-1185">Reference proteome</keyword>
<evidence type="ECO:0000256" key="3">
    <source>
        <dbReference type="ARBA" id="ARBA00022448"/>
    </source>
</evidence>
<comment type="similarity">
    <text evidence="2">Belongs to the GET4 family.</text>
</comment>
<evidence type="ECO:0000256" key="5">
    <source>
        <dbReference type="SAM" id="MobiDB-lite"/>
    </source>
</evidence>
<keyword evidence="4" id="KW-0963">Cytoplasm</keyword>
<organism evidence="6 7">
    <name type="scientific">Ascaris lumbricoides</name>
    <name type="common">Giant roundworm</name>
    <dbReference type="NCBI Taxonomy" id="6252"/>
    <lineage>
        <taxon>Eukaryota</taxon>
        <taxon>Metazoa</taxon>
        <taxon>Ecdysozoa</taxon>
        <taxon>Nematoda</taxon>
        <taxon>Chromadorea</taxon>
        <taxon>Rhabditida</taxon>
        <taxon>Spirurina</taxon>
        <taxon>Ascaridomorpha</taxon>
        <taxon>Ascaridoidea</taxon>
        <taxon>Ascarididae</taxon>
        <taxon>Ascaris</taxon>
    </lineage>
</organism>
<dbReference type="Gene3D" id="1.25.40.10">
    <property type="entry name" value="Tetratricopeptide repeat domain"/>
    <property type="match status" value="2"/>
</dbReference>
<feature type="region of interest" description="Disordered" evidence="5">
    <location>
        <begin position="369"/>
        <end position="392"/>
    </location>
</feature>
<evidence type="ECO:0000313" key="6">
    <source>
        <dbReference type="Proteomes" id="UP000036681"/>
    </source>
</evidence>
<dbReference type="Proteomes" id="UP000036681">
    <property type="component" value="Unplaced"/>
</dbReference>
<reference evidence="7" key="1">
    <citation type="submission" date="2016-05" db="UniProtKB">
        <authorList>
            <consortium name="WormBaseParasite"/>
        </authorList>
    </citation>
    <scope>IDENTIFICATION</scope>
</reference>
<accession>A0A0M3HWC1</accession>
<keyword evidence="3" id="KW-0813">Transport</keyword>
<evidence type="ECO:0000256" key="2">
    <source>
        <dbReference type="ARBA" id="ARBA00005351"/>
    </source>
</evidence>